<evidence type="ECO:0000256" key="1">
    <source>
        <dbReference type="SAM" id="MobiDB-lite"/>
    </source>
</evidence>
<dbReference type="EMBL" id="WIGO01000032">
    <property type="protein sequence ID" value="KAF6836451.1"/>
    <property type="molecule type" value="Genomic_DNA"/>
</dbReference>
<organism evidence="3 4">
    <name type="scientific">Colletotrichum plurivorum</name>
    <dbReference type="NCBI Taxonomy" id="2175906"/>
    <lineage>
        <taxon>Eukaryota</taxon>
        <taxon>Fungi</taxon>
        <taxon>Dikarya</taxon>
        <taxon>Ascomycota</taxon>
        <taxon>Pezizomycotina</taxon>
        <taxon>Sordariomycetes</taxon>
        <taxon>Hypocreomycetidae</taxon>
        <taxon>Glomerellales</taxon>
        <taxon>Glomerellaceae</taxon>
        <taxon>Colletotrichum</taxon>
        <taxon>Colletotrichum orchidearum species complex</taxon>
    </lineage>
</organism>
<feature type="signal peptide" evidence="2">
    <location>
        <begin position="1"/>
        <end position="32"/>
    </location>
</feature>
<name>A0A8H6KSG9_9PEZI</name>
<feature type="compositionally biased region" description="Basic and acidic residues" evidence="1">
    <location>
        <begin position="141"/>
        <end position="197"/>
    </location>
</feature>
<feature type="compositionally biased region" description="Basic and acidic residues" evidence="1">
    <location>
        <begin position="120"/>
        <end position="131"/>
    </location>
</feature>
<dbReference type="AlphaFoldDB" id="A0A8H6KSG9"/>
<gene>
    <name evidence="3" type="ORF">CPLU01_03735</name>
</gene>
<comment type="caution">
    <text evidence="3">The sequence shown here is derived from an EMBL/GenBank/DDBJ whole genome shotgun (WGS) entry which is preliminary data.</text>
</comment>
<feature type="chain" id="PRO_5034210977" evidence="2">
    <location>
        <begin position="33"/>
        <end position="204"/>
    </location>
</feature>
<sequence length="204" mass="23367">MHIPTFGQVATIGMAFFAVAAMAAPLAEPVEADLAERSTEINARGEGLVSFLPDKHKKHISNHISQAIAGADMVARSADLEERNFKKKCKRTNKKGNCTDSDSDSDYEKKKKCKRNKKGKCYDSDSDNEKNKKCKRNKKGQCYDDKKNDNKYDDKKNDNKWDDKKDDKKNNNKYDDKKNDNKWDDKKNDNKYDDKKNGGNKGHY</sequence>
<evidence type="ECO:0000313" key="3">
    <source>
        <dbReference type="EMBL" id="KAF6836451.1"/>
    </source>
</evidence>
<proteinExistence type="predicted"/>
<evidence type="ECO:0000256" key="2">
    <source>
        <dbReference type="SAM" id="SignalP"/>
    </source>
</evidence>
<protein>
    <submittedName>
        <fullName evidence="3">Uncharacterized protein</fullName>
    </submittedName>
</protein>
<keyword evidence="2" id="KW-0732">Signal</keyword>
<feature type="region of interest" description="Disordered" evidence="1">
    <location>
        <begin position="117"/>
        <end position="204"/>
    </location>
</feature>
<dbReference type="Proteomes" id="UP000654918">
    <property type="component" value="Unassembled WGS sequence"/>
</dbReference>
<accession>A0A8H6KSG9</accession>
<keyword evidence="4" id="KW-1185">Reference proteome</keyword>
<reference evidence="3" key="1">
    <citation type="journal article" date="2020" name="Phytopathology">
        <title>Genome Sequence Resources of Colletotrichum truncatum, C. plurivorum, C. musicola, and C. sojae: Four Species Pathogenic to Soybean (Glycine max).</title>
        <authorList>
            <person name="Rogerio F."/>
            <person name="Boufleur T.R."/>
            <person name="Ciampi-Guillardi M."/>
            <person name="Sukno S.A."/>
            <person name="Thon M.R."/>
            <person name="Massola Junior N.S."/>
            <person name="Baroncelli R."/>
        </authorList>
    </citation>
    <scope>NUCLEOTIDE SEQUENCE</scope>
    <source>
        <strain evidence="3">LFN00145</strain>
    </source>
</reference>
<evidence type="ECO:0000313" key="4">
    <source>
        <dbReference type="Proteomes" id="UP000654918"/>
    </source>
</evidence>